<comment type="caution">
    <text evidence="3">The sequence shown here is derived from an EMBL/GenBank/DDBJ whole genome shotgun (WGS) entry which is preliminary data.</text>
</comment>
<dbReference type="Proteomes" id="UP001190700">
    <property type="component" value="Unassembled WGS sequence"/>
</dbReference>
<feature type="region of interest" description="Disordered" evidence="1">
    <location>
        <begin position="71"/>
        <end position="97"/>
    </location>
</feature>
<keyword evidence="2" id="KW-0732">Signal</keyword>
<feature type="signal peptide" evidence="2">
    <location>
        <begin position="1"/>
        <end position="21"/>
    </location>
</feature>
<evidence type="ECO:0000313" key="3">
    <source>
        <dbReference type="EMBL" id="KAK3287203.1"/>
    </source>
</evidence>
<dbReference type="EMBL" id="LGRX02000964">
    <property type="protein sequence ID" value="KAK3287203.1"/>
    <property type="molecule type" value="Genomic_DNA"/>
</dbReference>
<protein>
    <submittedName>
        <fullName evidence="3">Uncharacterized protein</fullName>
    </submittedName>
</protein>
<keyword evidence="4" id="KW-1185">Reference proteome</keyword>
<dbReference type="AlphaFoldDB" id="A0AAE0GZS6"/>
<gene>
    <name evidence="3" type="ORF">CYMTET_5276</name>
</gene>
<organism evidence="3 4">
    <name type="scientific">Cymbomonas tetramitiformis</name>
    <dbReference type="NCBI Taxonomy" id="36881"/>
    <lineage>
        <taxon>Eukaryota</taxon>
        <taxon>Viridiplantae</taxon>
        <taxon>Chlorophyta</taxon>
        <taxon>Pyramimonadophyceae</taxon>
        <taxon>Pyramimonadales</taxon>
        <taxon>Pyramimonadaceae</taxon>
        <taxon>Cymbomonas</taxon>
    </lineage>
</organism>
<sequence length="139" mass="15822">MFPKLLLFVFALLSIAHQGLSQSYSFLRGPPEAPMEMSSKSRSLERQALEKSYQTGKMPFEQYREKNIRTHYNFASPPPPASSSTPQLRSATSTTQTLYLQTRAPTEEILEYSRPIHMEKMVQVTPGRSSPHSQLRNFG</sequence>
<proteinExistence type="predicted"/>
<name>A0AAE0GZS6_9CHLO</name>
<feature type="compositionally biased region" description="Polar residues" evidence="1">
    <location>
        <begin position="85"/>
        <end position="97"/>
    </location>
</feature>
<evidence type="ECO:0000256" key="1">
    <source>
        <dbReference type="SAM" id="MobiDB-lite"/>
    </source>
</evidence>
<accession>A0AAE0GZS6</accession>
<evidence type="ECO:0000313" key="4">
    <source>
        <dbReference type="Proteomes" id="UP001190700"/>
    </source>
</evidence>
<feature type="chain" id="PRO_5042239418" evidence="2">
    <location>
        <begin position="22"/>
        <end position="139"/>
    </location>
</feature>
<reference evidence="3 4" key="1">
    <citation type="journal article" date="2015" name="Genome Biol. Evol.">
        <title>Comparative Genomics of a Bacterivorous Green Alga Reveals Evolutionary Causalities and Consequences of Phago-Mixotrophic Mode of Nutrition.</title>
        <authorList>
            <person name="Burns J.A."/>
            <person name="Paasch A."/>
            <person name="Narechania A."/>
            <person name="Kim E."/>
        </authorList>
    </citation>
    <scope>NUCLEOTIDE SEQUENCE [LARGE SCALE GENOMIC DNA]</scope>
    <source>
        <strain evidence="3 4">PLY_AMNH</strain>
    </source>
</reference>
<feature type="region of interest" description="Disordered" evidence="1">
    <location>
        <begin position="29"/>
        <end position="56"/>
    </location>
</feature>
<evidence type="ECO:0000256" key="2">
    <source>
        <dbReference type="SAM" id="SignalP"/>
    </source>
</evidence>